<name>A0A9N7VNJ4_PLEPL</name>
<organism evidence="2 3">
    <name type="scientific">Pleuronectes platessa</name>
    <name type="common">European plaice</name>
    <dbReference type="NCBI Taxonomy" id="8262"/>
    <lineage>
        <taxon>Eukaryota</taxon>
        <taxon>Metazoa</taxon>
        <taxon>Chordata</taxon>
        <taxon>Craniata</taxon>
        <taxon>Vertebrata</taxon>
        <taxon>Euteleostomi</taxon>
        <taxon>Actinopterygii</taxon>
        <taxon>Neopterygii</taxon>
        <taxon>Teleostei</taxon>
        <taxon>Neoteleostei</taxon>
        <taxon>Acanthomorphata</taxon>
        <taxon>Carangaria</taxon>
        <taxon>Pleuronectiformes</taxon>
        <taxon>Pleuronectoidei</taxon>
        <taxon>Pleuronectidae</taxon>
        <taxon>Pleuronectes</taxon>
    </lineage>
</organism>
<dbReference type="AlphaFoldDB" id="A0A9N7VNJ4"/>
<proteinExistence type="predicted"/>
<accession>A0A9N7VNJ4</accession>
<evidence type="ECO:0000313" key="3">
    <source>
        <dbReference type="Proteomes" id="UP001153269"/>
    </source>
</evidence>
<dbReference type="Proteomes" id="UP001153269">
    <property type="component" value="Unassembled WGS sequence"/>
</dbReference>
<feature type="region of interest" description="Disordered" evidence="1">
    <location>
        <begin position="1"/>
        <end position="37"/>
    </location>
</feature>
<dbReference type="EMBL" id="CADEAL010004291">
    <property type="protein sequence ID" value="CAB1456262.1"/>
    <property type="molecule type" value="Genomic_DNA"/>
</dbReference>
<comment type="caution">
    <text evidence="2">The sequence shown here is derived from an EMBL/GenBank/DDBJ whole genome shotgun (WGS) entry which is preliminary data.</text>
</comment>
<evidence type="ECO:0000256" key="1">
    <source>
        <dbReference type="SAM" id="MobiDB-lite"/>
    </source>
</evidence>
<evidence type="ECO:0000313" key="2">
    <source>
        <dbReference type="EMBL" id="CAB1456262.1"/>
    </source>
</evidence>
<reference evidence="2" key="1">
    <citation type="submission" date="2020-03" db="EMBL/GenBank/DDBJ databases">
        <authorList>
            <person name="Weist P."/>
        </authorList>
    </citation>
    <scope>NUCLEOTIDE SEQUENCE</scope>
</reference>
<sequence>MCSRRQTDETKTELLKRLSDSPASSSPDVQTNDPSSLSPVFSLDPGHCTSMITVHCSFLYSFPACCLTPPTSWRHGSQQGEGQLRGDFNLSEKILISPLMPAFTVQPLCLPHVSHASLSGTHHSSFPKQSAFGRLVGKCVVISTAVWSFEVVQYGPQKSGCKSLTHCEVTDMPYIALHRSTSLYIALLPSSCSQPVGDASERRTDAGLRIEEGLMDVEREDGSLVIE</sequence>
<gene>
    <name evidence="2" type="ORF">PLEPLA_LOCUS44046</name>
</gene>
<feature type="compositionally biased region" description="Polar residues" evidence="1">
    <location>
        <begin position="21"/>
        <end position="37"/>
    </location>
</feature>
<feature type="compositionally biased region" description="Basic and acidic residues" evidence="1">
    <location>
        <begin position="1"/>
        <end position="19"/>
    </location>
</feature>
<protein>
    <submittedName>
        <fullName evidence="2">Uncharacterized protein</fullName>
    </submittedName>
</protein>
<keyword evidence="3" id="KW-1185">Reference proteome</keyword>